<evidence type="ECO:0000313" key="2">
    <source>
        <dbReference type="EMBL" id="CCH19349.1"/>
    </source>
</evidence>
<feature type="compositionally biased region" description="Low complexity" evidence="1">
    <location>
        <begin position="188"/>
        <end position="207"/>
    </location>
</feature>
<feature type="region of interest" description="Disordered" evidence="1">
    <location>
        <begin position="1"/>
        <end position="304"/>
    </location>
</feature>
<name>I0L6A2_9ACTN</name>
<feature type="compositionally biased region" description="Low complexity" evidence="1">
    <location>
        <begin position="29"/>
        <end position="48"/>
    </location>
</feature>
<comment type="caution">
    <text evidence="2">The sequence shown here is derived from an EMBL/GenBank/DDBJ whole genome shotgun (WGS) entry which is preliminary data.</text>
</comment>
<reference evidence="3" key="1">
    <citation type="journal article" date="2012" name="J. Bacteriol.">
        <title>Genome Sequence of Micromonospora lupini Lupac 08, Isolated from Root Nodules of Lupinus angustifolius.</title>
        <authorList>
            <person name="Alonso-Vega P."/>
            <person name="Normand P."/>
            <person name="Bacigalupe R."/>
            <person name="Pujic P."/>
            <person name="Lajus A."/>
            <person name="Vallenet D."/>
            <person name="Carro L."/>
            <person name="Coll P."/>
            <person name="Trujillo M.E."/>
        </authorList>
    </citation>
    <scope>NUCLEOTIDE SEQUENCE [LARGE SCALE GENOMIC DNA]</scope>
    <source>
        <strain evidence="3">Lupac 08</strain>
    </source>
</reference>
<feature type="compositionally biased region" description="Low complexity" evidence="1">
    <location>
        <begin position="249"/>
        <end position="273"/>
    </location>
</feature>
<feature type="compositionally biased region" description="Low complexity" evidence="1">
    <location>
        <begin position="90"/>
        <end position="102"/>
    </location>
</feature>
<dbReference type="AlphaFoldDB" id="I0L6A2"/>
<gene>
    <name evidence="2" type="ORF">MILUP08_30065</name>
</gene>
<sequence>MQEQPPSEPTRREPADRARRRSPRPTFTPPTAAEQPEETTAPPAAAPVSPRPRRAKAAPAVLFQPPDPEHPLPRQPLRSSPAPSVPPAADPASLSPDAPPADQAGRPRNTTTDDQADPLEEAPAHDQVSPPRNTSAKGQASPPESALVRDQAGPPETAPVRDQAGPSGGGPAAGVDQPGRKRTTPVRKAAPSKKAASAKKALPAKKATPTQRATPVRQTAPTNEATPAGQAVPNDEVTSARKVTRAKKAAPATKRAAAPRRNATPAEVTSAPQPSTPQPSTPQPSTATATAADDPVTALGRTPESDVRAVVARLRNHPGFAPELLALEAVRTLGPGAAEWAARLRARYPDAPADGLARLATRRYVRAAGAGGAAAALAGLFAPLAELASVLWTQANLVLRLAAAYGQDPAHPDRAAELLVLTQVHPDTASAQEALAATKTAGDPVEGTWPRAAEAAWRLAAPLTAQAGGWVALRLASRLLPGAAVVAATLGDAAAADRLAARAVAAYRPGRR</sequence>
<feature type="compositionally biased region" description="Polar residues" evidence="1">
    <location>
        <begin position="208"/>
        <end position="225"/>
    </location>
</feature>
<organism evidence="2 3">
    <name type="scientific">Micromonospora lupini str. Lupac 08</name>
    <dbReference type="NCBI Taxonomy" id="1150864"/>
    <lineage>
        <taxon>Bacteria</taxon>
        <taxon>Bacillati</taxon>
        <taxon>Actinomycetota</taxon>
        <taxon>Actinomycetes</taxon>
        <taxon>Micromonosporales</taxon>
        <taxon>Micromonosporaceae</taxon>
        <taxon>Micromonospora</taxon>
    </lineage>
</organism>
<evidence type="ECO:0000313" key="3">
    <source>
        <dbReference type="Proteomes" id="UP000003448"/>
    </source>
</evidence>
<dbReference type="Proteomes" id="UP000003448">
    <property type="component" value="Unassembled WGS sequence"/>
</dbReference>
<keyword evidence="3" id="KW-1185">Reference proteome</keyword>
<feature type="compositionally biased region" description="Low complexity" evidence="1">
    <location>
        <begin position="283"/>
        <end position="298"/>
    </location>
</feature>
<evidence type="ECO:0000256" key="1">
    <source>
        <dbReference type="SAM" id="MobiDB-lite"/>
    </source>
</evidence>
<accession>I0L6A2</accession>
<dbReference type="eggNOG" id="ENOG5033JRT">
    <property type="taxonomic scope" value="Bacteria"/>
</dbReference>
<dbReference type="STRING" id="1150864.MILUP08_30065"/>
<dbReference type="EMBL" id="CAIE01000034">
    <property type="protein sequence ID" value="CCH19349.1"/>
    <property type="molecule type" value="Genomic_DNA"/>
</dbReference>
<proteinExistence type="predicted"/>
<protein>
    <submittedName>
        <fullName evidence="2">Uncharacterized protein</fullName>
    </submittedName>
</protein>